<keyword evidence="1" id="KW-0812">Transmembrane</keyword>
<dbReference type="InterPro" id="IPR039426">
    <property type="entry name" value="TonB-dep_rcpt-like"/>
</dbReference>
<keyword evidence="2" id="KW-0732">Signal</keyword>
<dbReference type="Pfam" id="PF07715">
    <property type="entry name" value="Plug"/>
    <property type="match status" value="1"/>
</dbReference>
<dbReference type="InterPro" id="IPR012910">
    <property type="entry name" value="Plug_dom"/>
</dbReference>
<comment type="caution">
    <text evidence="4">The sequence shown here is derived from an EMBL/GenBank/DDBJ whole genome shotgun (WGS) entry which is preliminary data.</text>
</comment>
<organism evidence="4 5">
    <name type="scientific">Sphingomonas kyeonggiensis</name>
    <dbReference type="NCBI Taxonomy" id="1268553"/>
    <lineage>
        <taxon>Bacteria</taxon>
        <taxon>Pseudomonadati</taxon>
        <taxon>Pseudomonadota</taxon>
        <taxon>Alphaproteobacteria</taxon>
        <taxon>Sphingomonadales</taxon>
        <taxon>Sphingomonadaceae</taxon>
        <taxon>Sphingomonas</taxon>
    </lineage>
</organism>
<evidence type="ECO:0000313" key="5">
    <source>
        <dbReference type="Proteomes" id="UP000557392"/>
    </source>
</evidence>
<reference evidence="4 5" key="1">
    <citation type="submission" date="2020-08" db="EMBL/GenBank/DDBJ databases">
        <title>Genomic Encyclopedia of Type Strains, Phase IV (KMG-IV): sequencing the most valuable type-strain genomes for metagenomic binning, comparative biology and taxonomic classification.</title>
        <authorList>
            <person name="Goeker M."/>
        </authorList>
    </citation>
    <scope>NUCLEOTIDE SEQUENCE [LARGE SCALE GENOMIC DNA]</scope>
    <source>
        <strain evidence="4 5">DSM 101806</strain>
    </source>
</reference>
<name>A0A7W6JND5_9SPHN</name>
<keyword evidence="1" id="KW-0813">Transport</keyword>
<feature type="domain" description="TonB-dependent receptor plug" evidence="3">
    <location>
        <begin position="47"/>
        <end position="111"/>
    </location>
</feature>
<dbReference type="Proteomes" id="UP000557392">
    <property type="component" value="Unassembled WGS sequence"/>
</dbReference>
<protein>
    <submittedName>
        <fullName evidence="4">Outer membrane receptor for ferric coprogen and ferric-rhodotorulic acid</fullName>
    </submittedName>
</protein>
<evidence type="ECO:0000313" key="4">
    <source>
        <dbReference type="EMBL" id="MBB4096478.1"/>
    </source>
</evidence>
<keyword evidence="1" id="KW-0998">Cell outer membrane</keyword>
<evidence type="ECO:0000259" key="3">
    <source>
        <dbReference type="Pfam" id="PF07715"/>
    </source>
</evidence>
<dbReference type="RefSeq" id="WP_183993401.1">
    <property type="nucleotide sequence ID" value="NZ_JACIEH010000001.1"/>
</dbReference>
<dbReference type="AlphaFoldDB" id="A0A7W6JND5"/>
<dbReference type="GO" id="GO:0015344">
    <property type="term" value="F:siderophore uptake transmembrane transporter activity"/>
    <property type="evidence" value="ECO:0007669"/>
    <property type="project" value="TreeGrafter"/>
</dbReference>
<dbReference type="GO" id="GO:0009279">
    <property type="term" value="C:cell outer membrane"/>
    <property type="evidence" value="ECO:0007669"/>
    <property type="project" value="UniProtKB-SubCell"/>
</dbReference>
<accession>A0A7W6JND5</accession>
<dbReference type="PROSITE" id="PS52016">
    <property type="entry name" value="TONB_DEPENDENT_REC_3"/>
    <property type="match status" value="1"/>
</dbReference>
<feature type="chain" id="PRO_5031398292" evidence="2">
    <location>
        <begin position="23"/>
        <end position="131"/>
    </location>
</feature>
<keyword evidence="1" id="KW-0472">Membrane</keyword>
<comment type="subcellular location">
    <subcellularLocation>
        <location evidence="1">Cell outer membrane</location>
        <topology evidence="1">Multi-pass membrane protein</topology>
    </subcellularLocation>
</comment>
<evidence type="ECO:0000256" key="2">
    <source>
        <dbReference type="SAM" id="SignalP"/>
    </source>
</evidence>
<comment type="similarity">
    <text evidence="1">Belongs to the TonB-dependent receptor family.</text>
</comment>
<keyword evidence="5" id="KW-1185">Reference proteome</keyword>
<keyword evidence="1" id="KW-1134">Transmembrane beta strand</keyword>
<dbReference type="Gene3D" id="2.170.130.10">
    <property type="entry name" value="TonB-dependent receptor, plug domain"/>
    <property type="match status" value="1"/>
</dbReference>
<gene>
    <name evidence="4" type="ORF">GGR46_000011</name>
</gene>
<proteinExistence type="inferred from homology"/>
<dbReference type="PANTHER" id="PTHR32552:SF74">
    <property type="entry name" value="HYDROXAMATE SIDEROPHORE RECEPTOR FHUE"/>
    <property type="match status" value="1"/>
</dbReference>
<dbReference type="PANTHER" id="PTHR32552">
    <property type="entry name" value="FERRICHROME IRON RECEPTOR-RELATED"/>
    <property type="match status" value="1"/>
</dbReference>
<dbReference type="SUPFAM" id="SSF56935">
    <property type="entry name" value="Porins"/>
    <property type="match status" value="1"/>
</dbReference>
<sequence>MKVLLRSALLAGAMFLPLSAWAAGPEGDEDQDKSRDEIVVTGLAPTPRETPQSITIFDRTRIDDFALTNVNDQIAQLPGIHVERVETDRTYFNSRGFDVSNFQVDGIGMPLFRGIEFGDLDSATVSLRFTY</sequence>
<dbReference type="InterPro" id="IPR037066">
    <property type="entry name" value="Plug_dom_sf"/>
</dbReference>
<feature type="signal peptide" evidence="2">
    <location>
        <begin position="1"/>
        <end position="22"/>
    </location>
</feature>
<dbReference type="EMBL" id="JACIEH010000001">
    <property type="protein sequence ID" value="MBB4096478.1"/>
    <property type="molecule type" value="Genomic_DNA"/>
</dbReference>
<keyword evidence="4" id="KW-0675">Receptor</keyword>
<evidence type="ECO:0000256" key="1">
    <source>
        <dbReference type="PROSITE-ProRule" id="PRU01360"/>
    </source>
</evidence>